<feature type="domain" description="Porphobilinogen deaminase N-terminal" evidence="6">
    <location>
        <begin position="2"/>
        <end position="201"/>
    </location>
</feature>
<comment type="similarity">
    <text evidence="2">Belongs to the HMBS family.</text>
</comment>
<evidence type="ECO:0000256" key="5">
    <source>
        <dbReference type="ARBA" id="ARBA00023244"/>
    </source>
</evidence>
<evidence type="ECO:0000256" key="1">
    <source>
        <dbReference type="ARBA" id="ARBA00001916"/>
    </source>
</evidence>
<dbReference type="InterPro" id="IPR022418">
    <property type="entry name" value="Porphobilinogen_deaminase_C"/>
</dbReference>
<accession>A0A381RCF6</accession>
<feature type="non-terminal residue" evidence="8">
    <location>
        <position position="1"/>
    </location>
</feature>
<dbReference type="PANTHER" id="PTHR11557">
    <property type="entry name" value="PORPHOBILINOGEN DEAMINASE"/>
    <property type="match status" value="1"/>
</dbReference>
<dbReference type="GO" id="GO:0006783">
    <property type="term" value="P:heme biosynthetic process"/>
    <property type="evidence" value="ECO:0007669"/>
    <property type="project" value="TreeGrafter"/>
</dbReference>
<dbReference type="Pfam" id="PF01379">
    <property type="entry name" value="Porphobil_deam"/>
    <property type="match status" value="1"/>
</dbReference>
<dbReference type="FunFam" id="3.40.190.10:FF:000005">
    <property type="entry name" value="Porphobilinogen deaminase"/>
    <property type="match status" value="1"/>
</dbReference>
<dbReference type="GO" id="GO:0005737">
    <property type="term" value="C:cytoplasm"/>
    <property type="evidence" value="ECO:0007669"/>
    <property type="project" value="TreeGrafter"/>
</dbReference>
<dbReference type="NCBIfam" id="TIGR00212">
    <property type="entry name" value="hemC"/>
    <property type="match status" value="1"/>
</dbReference>
<feature type="domain" description="Porphobilinogen deaminase C-terminal" evidence="7">
    <location>
        <begin position="216"/>
        <end position="283"/>
    </location>
</feature>
<reference evidence="8" key="1">
    <citation type="submission" date="2018-05" db="EMBL/GenBank/DDBJ databases">
        <authorList>
            <person name="Lanie J.A."/>
            <person name="Ng W.-L."/>
            <person name="Kazmierczak K.M."/>
            <person name="Andrzejewski T.M."/>
            <person name="Davidsen T.M."/>
            <person name="Wayne K.J."/>
            <person name="Tettelin H."/>
            <person name="Glass J.I."/>
            <person name="Rusch D."/>
            <person name="Podicherti R."/>
            <person name="Tsui H.-C.T."/>
            <person name="Winkler M.E."/>
        </authorList>
    </citation>
    <scope>NUCLEOTIDE SEQUENCE</scope>
</reference>
<keyword evidence="5" id="KW-0627">Porphyrin biosynthesis</keyword>
<dbReference type="Gene3D" id="3.30.160.40">
    <property type="entry name" value="Porphobilinogen deaminase, C-terminal domain"/>
    <property type="match status" value="1"/>
</dbReference>
<dbReference type="GO" id="GO:0004418">
    <property type="term" value="F:hydroxymethylbilane synthase activity"/>
    <property type="evidence" value="ECO:0007669"/>
    <property type="project" value="UniProtKB-EC"/>
</dbReference>
<proteinExistence type="inferred from homology"/>
<dbReference type="Gene3D" id="3.40.190.10">
    <property type="entry name" value="Periplasmic binding protein-like II"/>
    <property type="match status" value="2"/>
</dbReference>
<evidence type="ECO:0000313" key="8">
    <source>
        <dbReference type="EMBL" id="SUZ89466.1"/>
    </source>
</evidence>
<name>A0A381RCF6_9ZZZZ</name>
<dbReference type="Pfam" id="PF03900">
    <property type="entry name" value="Porphobil_deamC"/>
    <property type="match status" value="1"/>
</dbReference>
<dbReference type="SUPFAM" id="SSF53850">
    <property type="entry name" value="Periplasmic binding protein-like II"/>
    <property type="match status" value="1"/>
</dbReference>
<dbReference type="InterPro" id="IPR000860">
    <property type="entry name" value="HemC"/>
</dbReference>
<evidence type="ECO:0000256" key="2">
    <source>
        <dbReference type="ARBA" id="ARBA00005638"/>
    </source>
</evidence>
<dbReference type="AlphaFoldDB" id="A0A381RCF6"/>
<dbReference type="SUPFAM" id="SSF54782">
    <property type="entry name" value="Porphobilinogen deaminase (hydroxymethylbilane synthase), C-terminal domain"/>
    <property type="match status" value="1"/>
</dbReference>
<dbReference type="PANTHER" id="PTHR11557:SF0">
    <property type="entry name" value="PORPHOBILINOGEN DEAMINASE"/>
    <property type="match status" value="1"/>
</dbReference>
<sequence>VIIATRSSPLARWQAEAVARQLATIDLEIEFLMVTTEGDQDQSRQIQEMAGQGVFVKEVQRAVLEGRADVAVHSAKDLMSSPTAGLSLAGFLNRGDARDALIGASLGRLAHGATVATGSARRRSQLAHLRPDLNFVGLRGNIATRVAAVERDDIDAAVIALAALQRLELTDAVEQILSLEEMVPQVGQGAIAIECRDDDPASIERLQTITDDPTKRCVETERAYLAELGGGCELPVGAHACLQDGIIQLDAVLASPDGATVLRFQEQGRDTIALGKAVAQQLLANGGSALLEPSEGNR</sequence>
<evidence type="ECO:0000259" key="7">
    <source>
        <dbReference type="Pfam" id="PF03900"/>
    </source>
</evidence>
<gene>
    <name evidence="8" type="ORF">METZ01_LOCUS42320</name>
</gene>
<dbReference type="EMBL" id="UINC01001816">
    <property type="protein sequence ID" value="SUZ89466.1"/>
    <property type="molecule type" value="Genomic_DNA"/>
</dbReference>
<dbReference type="EC" id="2.5.1.61" evidence="3"/>
<organism evidence="8">
    <name type="scientific">marine metagenome</name>
    <dbReference type="NCBI Taxonomy" id="408172"/>
    <lineage>
        <taxon>unclassified sequences</taxon>
        <taxon>metagenomes</taxon>
        <taxon>ecological metagenomes</taxon>
    </lineage>
</organism>
<evidence type="ECO:0000256" key="4">
    <source>
        <dbReference type="ARBA" id="ARBA00022679"/>
    </source>
</evidence>
<keyword evidence="4" id="KW-0808">Transferase</keyword>
<evidence type="ECO:0000259" key="6">
    <source>
        <dbReference type="Pfam" id="PF01379"/>
    </source>
</evidence>
<dbReference type="PIRSF" id="PIRSF001438">
    <property type="entry name" value="4pyrrol_synth_OHMeBilane_synth"/>
    <property type="match status" value="1"/>
</dbReference>
<protein>
    <recommendedName>
        <fullName evidence="3">hydroxymethylbilane synthase</fullName>
        <ecNumber evidence="3">2.5.1.61</ecNumber>
    </recommendedName>
</protein>
<dbReference type="InterPro" id="IPR022417">
    <property type="entry name" value="Porphobilin_deaminase_N"/>
</dbReference>
<dbReference type="PRINTS" id="PR00151">
    <property type="entry name" value="PORPHBDMNASE"/>
</dbReference>
<evidence type="ECO:0000256" key="3">
    <source>
        <dbReference type="ARBA" id="ARBA00012655"/>
    </source>
</evidence>
<comment type="cofactor">
    <cofactor evidence="1">
        <name>dipyrromethane</name>
        <dbReference type="ChEBI" id="CHEBI:60342"/>
    </cofactor>
</comment>
<dbReference type="InterPro" id="IPR036803">
    <property type="entry name" value="Porphobilinogen_deaminase_C_sf"/>
</dbReference>